<dbReference type="PANTHER" id="PTHR45528:SF1">
    <property type="entry name" value="SENSOR HISTIDINE KINASE CPXA"/>
    <property type="match status" value="1"/>
</dbReference>
<dbReference type="InterPro" id="IPR005467">
    <property type="entry name" value="His_kinase_dom"/>
</dbReference>
<keyword evidence="11 14" id="KW-1133">Transmembrane helix</keyword>
<dbReference type="OrthoDB" id="9813151at2"/>
<dbReference type="InterPro" id="IPR036097">
    <property type="entry name" value="HisK_dim/P_sf"/>
</dbReference>
<dbReference type="SMART" id="SM00387">
    <property type="entry name" value="HATPase_c"/>
    <property type="match status" value="1"/>
</dbReference>
<keyword evidence="10" id="KW-0067">ATP-binding</keyword>
<evidence type="ECO:0000313" key="18">
    <source>
        <dbReference type="Proteomes" id="UP000180098"/>
    </source>
</evidence>
<dbReference type="InterPro" id="IPR003660">
    <property type="entry name" value="HAMP_dom"/>
</dbReference>
<keyword evidence="4" id="KW-1003">Cell membrane</keyword>
<dbReference type="CDD" id="cd00082">
    <property type="entry name" value="HisKA"/>
    <property type="match status" value="1"/>
</dbReference>
<name>A0A1S2LQG4_9BACI</name>
<accession>A0A1S2LQG4</accession>
<keyword evidence="12" id="KW-0902">Two-component regulatory system</keyword>
<feature type="domain" description="Histidine kinase" evidence="15">
    <location>
        <begin position="252"/>
        <end position="470"/>
    </location>
</feature>
<dbReference type="InterPro" id="IPR004358">
    <property type="entry name" value="Sig_transdc_His_kin-like_C"/>
</dbReference>
<keyword evidence="5" id="KW-0597">Phosphoprotein</keyword>
<keyword evidence="18" id="KW-1185">Reference proteome</keyword>
<dbReference type="PROSITE" id="PS50109">
    <property type="entry name" value="HIS_KIN"/>
    <property type="match status" value="1"/>
</dbReference>
<dbReference type="InterPro" id="IPR003661">
    <property type="entry name" value="HisK_dim/P_dom"/>
</dbReference>
<evidence type="ECO:0000259" key="15">
    <source>
        <dbReference type="PROSITE" id="PS50109"/>
    </source>
</evidence>
<evidence type="ECO:0000256" key="14">
    <source>
        <dbReference type="SAM" id="Phobius"/>
    </source>
</evidence>
<dbReference type="InterPro" id="IPR003594">
    <property type="entry name" value="HATPase_dom"/>
</dbReference>
<reference evidence="17 18" key="1">
    <citation type="submission" date="2016-10" db="EMBL/GenBank/DDBJ databases">
        <title>Draft genome sequences of four alkaliphilic bacteria belonging to the Anaerobacillus genus.</title>
        <authorList>
            <person name="Bassil N.M."/>
            <person name="Lloyd J.R."/>
        </authorList>
    </citation>
    <scope>NUCLEOTIDE SEQUENCE [LARGE SCALE GENOMIC DNA]</scope>
    <source>
        <strain evidence="17 18">DSM 15340</strain>
    </source>
</reference>
<evidence type="ECO:0000259" key="16">
    <source>
        <dbReference type="PROSITE" id="PS50885"/>
    </source>
</evidence>
<evidence type="ECO:0000256" key="12">
    <source>
        <dbReference type="ARBA" id="ARBA00023012"/>
    </source>
</evidence>
<dbReference type="Pfam" id="PF02518">
    <property type="entry name" value="HATPase_c"/>
    <property type="match status" value="1"/>
</dbReference>
<dbReference type="SUPFAM" id="SSF55874">
    <property type="entry name" value="ATPase domain of HSP90 chaperone/DNA topoisomerase II/histidine kinase"/>
    <property type="match status" value="1"/>
</dbReference>
<proteinExistence type="predicted"/>
<comment type="catalytic activity">
    <reaction evidence="1">
        <text>ATP + protein L-histidine = ADP + protein N-phospho-L-histidine.</text>
        <dbReference type="EC" id="2.7.13.3"/>
    </reaction>
</comment>
<dbReference type="Gene3D" id="6.10.340.10">
    <property type="match status" value="1"/>
</dbReference>
<evidence type="ECO:0000256" key="1">
    <source>
        <dbReference type="ARBA" id="ARBA00000085"/>
    </source>
</evidence>
<dbReference type="InterPro" id="IPR050398">
    <property type="entry name" value="HssS/ArlS-like"/>
</dbReference>
<dbReference type="SMART" id="SM00304">
    <property type="entry name" value="HAMP"/>
    <property type="match status" value="1"/>
</dbReference>
<dbReference type="SUPFAM" id="SSF158472">
    <property type="entry name" value="HAMP domain-like"/>
    <property type="match status" value="1"/>
</dbReference>
<dbReference type="FunFam" id="1.10.287.130:FF:000001">
    <property type="entry name" value="Two-component sensor histidine kinase"/>
    <property type="match status" value="1"/>
</dbReference>
<evidence type="ECO:0000256" key="8">
    <source>
        <dbReference type="ARBA" id="ARBA00022741"/>
    </source>
</evidence>
<organism evidence="17 18">
    <name type="scientific">Anaerobacillus arseniciselenatis</name>
    <dbReference type="NCBI Taxonomy" id="85682"/>
    <lineage>
        <taxon>Bacteria</taxon>
        <taxon>Bacillati</taxon>
        <taxon>Bacillota</taxon>
        <taxon>Bacilli</taxon>
        <taxon>Bacillales</taxon>
        <taxon>Bacillaceae</taxon>
        <taxon>Anaerobacillus</taxon>
    </lineage>
</organism>
<dbReference type="Gene3D" id="3.30.565.10">
    <property type="entry name" value="Histidine kinase-like ATPase, C-terminal domain"/>
    <property type="match status" value="1"/>
</dbReference>
<dbReference type="GO" id="GO:0005524">
    <property type="term" value="F:ATP binding"/>
    <property type="evidence" value="ECO:0007669"/>
    <property type="project" value="UniProtKB-KW"/>
</dbReference>
<dbReference type="FunFam" id="3.30.565.10:FF:000006">
    <property type="entry name" value="Sensor histidine kinase WalK"/>
    <property type="match status" value="1"/>
</dbReference>
<feature type="transmembrane region" description="Helical" evidence="14">
    <location>
        <begin position="168"/>
        <end position="191"/>
    </location>
</feature>
<keyword evidence="6" id="KW-0808">Transferase</keyword>
<evidence type="ECO:0000256" key="9">
    <source>
        <dbReference type="ARBA" id="ARBA00022777"/>
    </source>
</evidence>
<gene>
    <name evidence="17" type="ORF">BKP35_06135</name>
</gene>
<dbReference type="CDD" id="cd00075">
    <property type="entry name" value="HATPase"/>
    <property type="match status" value="1"/>
</dbReference>
<dbReference type="SMART" id="SM00388">
    <property type="entry name" value="HisKA"/>
    <property type="match status" value="1"/>
</dbReference>
<feature type="domain" description="HAMP" evidence="16">
    <location>
        <begin position="192"/>
        <end position="244"/>
    </location>
</feature>
<dbReference type="InterPro" id="IPR036890">
    <property type="entry name" value="HATPase_C_sf"/>
</dbReference>
<protein>
    <recommendedName>
        <fullName evidence="3">histidine kinase</fullName>
        <ecNumber evidence="3">2.7.13.3</ecNumber>
    </recommendedName>
</protein>
<evidence type="ECO:0000256" key="4">
    <source>
        <dbReference type="ARBA" id="ARBA00022475"/>
    </source>
</evidence>
<dbReference type="CDD" id="cd06225">
    <property type="entry name" value="HAMP"/>
    <property type="match status" value="1"/>
</dbReference>
<evidence type="ECO:0000256" key="2">
    <source>
        <dbReference type="ARBA" id="ARBA00004651"/>
    </source>
</evidence>
<dbReference type="Gene3D" id="1.10.287.130">
    <property type="match status" value="1"/>
</dbReference>
<dbReference type="EMBL" id="MLQQ01000005">
    <property type="protein sequence ID" value="OIJ14626.1"/>
    <property type="molecule type" value="Genomic_DNA"/>
</dbReference>
<feature type="transmembrane region" description="Helical" evidence="14">
    <location>
        <begin position="12"/>
        <end position="36"/>
    </location>
</feature>
<dbReference type="EC" id="2.7.13.3" evidence="3"/>
<dbReference type="AlphaFoldDB" id="A0A1S2LQG4"/>
<evidence type="ECO:0000256" key="7">
    <source>
        <dbReference type="ARBA" id="ARBA00022692"/>
    </source>
</evidence>
<comment type="subcellular location">
    <subcellularLocation>
        <location evidence="2">Cell membrane</location>
        <topology evidence="2">Multi-pass membrane protein</topology>
    </subcellularLocation>
</comment>
<sequence length="470" mass="54490">MIKFLKRRLSQKITIFVLLILLLIISTMVLFSYHFFKNFYKEHLSHEVYEELRAYTSMIENGYDEEVISYFIIEKNRERHAHLVYFSPDFELIYSSHPISDQWLSQYEEWVKYQYQTGGETLEYVDTGIDFHIPHIWAYQPIYKEGQLTGLFFIDKDTGEFEKAKMQLFFLLFSMGLFAFIIGIALTLYLTKVISMPLIKMGETTREIAKGDFDTKLTVYGEDEVGQLAEDIRVMTKQLKDFRDSKRQFISHISHDLRTPITYIKGYSAVMKDAPTVDDKEWRRNLDVIYNEAKRMEYLVSDLFQLTKLEEGKIILHKEKVNVLPWLEAIVATRQLMLDNLSIHCEAISTNNEITVCIDQQRLGQAVINILENSIRYTPKGGSIKIVVVEKETDVIIEISDTGVGIGKEDLPYIFERFYRVDKSRSRESGGSGLGLAIVKEIVEVHNGSVDVKSEEGKGTSFYIKIPKGE</sequence>
<keyword evidence="13 14" id="KW-0472">Membrane</keyword>
<dbReference type="Pfam" id="PF00672">
    <property type="entry name" value="HAMP"/>
    <property type="match status" value="1"/>
</dbReference>
<keyword evidence="8" id="KW-0547">Nucleotide-binding</keyword>
<dbReference type="PRINTS" id="PR00344">
    <property type="entry name" value="BCTRLSENSOR"/>
</dbReference>
<dbReference type="Proteomes" id="UP000180098">
    <property type="component" value="Unassembled WGS sequence"/>
</dbReference>
<dbReference type="SUPFAM" id="SSF47384">
    <property type="entry name" value="Homodimeric domain of signal transducing histidine kinase"/>
    <property type="match status" value="1"/>
</dbReference>
<evidence type="ECO:0000256" key="5">
    <source>
        <dbReference type="ARBA" id="ARBA00022553"/>
    </source>
</evidence>
<dbReference type="PANTHER" id="PTHR45528">
    <property type="entry name" value="SENSOR HISTIDINE KINASE CPXA"/>
    <property type="match status" value="1"/>
</dbReference>
<evidence type="ECO:0000256" key="3">
    <source>
        <dbReference type="ARBA" id="ARBA00012438"/>
    </source>
</evidence>
<comment type="caution">
    <text evidence="17">The sequence shown here is derived from an EMBL/GenBank/DDBJ whole genome shotgun (WGS) entry which is preliminary data.</text>
</comment>
<evidence type="ECO:0000256" key="10">
    <source>
        <dbReference type="ARBA" id="ARBA00022840"/>
    </source>
</evidence>
<evidence type="ECO:0000313" key="17">
    <source>
        <dbReference type="EMBL" id="OIJ14626.1"/>
    </source>
</evidence>
<evidence type="ECO:0000256" key="11">
    <source>
        <dbReference type="ARBA" id="ARBA00022989"/>
    </source>
</evidence>
<evidence type="ECO:0000256" key="6">
    <source>
        <dbReference type="ARBA" id="ARBA00022679"/>
    </source>
</evidence>
<evidence type="ECO:0000256" key="13">
    <source>
        <dbReference type="ARBA" id="ARBA00023136"/>
    </source>
</evidence>
<keyword evidence="7 14" id="KW-0812">Transmembrane</keyword>
<dbReference type="GO" id="GO:0000155">
    <property type="term" value="F:phosphorelay sensor kinase activity"/>
    <property type="evidence" value="ECO:0007669"/>
    <property type="project" value="InterPro"/>
</dbReference>
<dbReference type="Pfam" id="PF00512">
    <property type="entry name" value="HisKA"/>
    <property type="match status" value="1"/>
</dbReference>
<dbReference type="GO" id="GO:0005886">
    <property type="term" value="C:plasma membrane"/>
    <property type="evidence" value="ECO:0007669"/>
    <property type="project" value="UniProtKB-SubCell"/>
</dbReference>
<keyword evidence="9" id="KW-0418">Kinase</keyword>
<dbReference type="PROSITE" id="PS50885">
    <property type="entry name" value="HAMP"/>
    <property type="match status" value="1"/>
</dbReference>